<accession>A0A841E182</accession>
<dbReference type="Pfam" id="PF13581">
    <property type="entry name" value="HATPase_c_2"/>
    <property type="match status" value="1"/>
</dbReference>
<name>A0A841E182_9ACTN</name>
<dbReference type="Gene3D" id="3.30.565.10">
    <property type="entry name" value="Histidine kinase-like ATPase, C-terminal domain"/>
    <property type="match status" value="1"/>
</dbReference>
<dbReference type="CDD" id="cd16936">
    <property type="entry name" value="HATPase_RsbW-like"/>
    <property type="match status" value="1"/>
</dbReference>
<dbReference type="InterPro" id="IPR003594">
    <property type="entry name" value="HATPase_dom"/>
</dbReference>
<dbReference type="Proteomes" id="UP000578077">
    <property type="component" value="Unassembled WGS sequence"/>
</dbReference>
<dbReference type="InterPro" id="IPR036890">
    <property type="entry name" value="HATPase_C_sf"/>
</dbReference>
<keyword evidence="4" id="KW-1185">Reference proteome</keyword>
<gene>
    <name evidence="3" type="ORF">HNR25_000203</name>
</gene>
<dbReference type="PANTHER" id="PTHR35526:SF3">
    <property type="entry name" value="ANTI-SIGMA-F FACTOR RSBW"/>
    <property type="match status" value="1"/>
</dbReference>
<dbReference type="RefSeq" id="WP_184632601.1">
    <property type="nucleotide sequence ID" value="NZ_BAABKT010000044.1"/>
</dbReference>
<organism evidence="3 4">
    <name type="scientific">Streptomonospora salina</name>
    <dbReference type="NCBI Taxonomy" id="104205"/>
    <lineage>
        <taxon>Bacteria</taxon>
        <taxon>Bacillati</taxon>
        <taxon>Actinomycetota</taxon>
        <taxon>Actinomycetes</taxon>
        <taxon>Streptosporangiales</taxon>
        <taxon>Nocardiopsidaceae</taxon>
        <taxon>Streptomonospora</taxon>
    </lineage>
</organism>
<dbReference type="GO" id="GO:0004674">
    <property type="term" value="F:protein serine/threonine kinase activity"/>
    <property type="evidence" value="ECO:0007669"/>
    <property type="project" value="UniProtKB-KW"/>
</dbReference>
<dbReference type="InterPro" id="IPR050267">
    <property type="entry name" value="Anti-sigma-factor_SerPK"/>
</dbReference>
<keyword evidence="1" id="KW-0808">Transferase</keyword>
<dbReference type="PANTHER" id="PTHR35526">
    <property type="entry name" value="ANTI-SIGMA-F FACTOR RSBW-RELATED"/>
    <property type="match status" value="1"/>
</dbReference>
<comment type="caution">
    <text evidence="3">The sequence shown here is derived from an EMBL/GenBank/DDBJ whole genome shotgun (WGS) entry which is preliminary data.</text>
</comment>
<sequence>MSNAIAPASAPSRRFRLRRCSFRFDGRQQSVKAARDWLDVRMNVTDVPEDTADAARLLLSELATNALAHTAGDDGGAFYVRAFFSPGRLRVEVRGAGGAAPAFPVPAPDPDSESGRGLLLVNALAARWGGFESGRGPGMYVELLWAQPGRKATPRLSSEIAR</sequence>
<keyword evidence="1" id="KW-0418">Kinase</keyword>
<protein>
    <submittedName>
        <fullName evidence="3">Anti-sigma regulatory factor (Ser/Thr protein kinase)</fullName>
    </submittedName>
</protein>
<evidence type="ECO:0000313" key="4">
    <source>
        <dbReference type="Proteomes" id="UP000578077"/>
    </source>
</evidence>
<dbReference type="AlphaFoldDB" id="A0A841E182"/>
<proteinExistence type="predicted"/>
<evidence type="ECO:0000259" key="2">
    <source>
        <dbReference type="Pfam" id="PF13581"/>
    </source>
</evidence>
<feature type="domain" description="Histidine kinase/HSP90-like ATPase" evidence="2">
    <location>
        <begin position="27"/>
        <end position="127"/>
    </location>
</feature>
<keyword evidence="1" id="KW-0723">Serine/threonine-protein kinase</keyword>
<dbReference type="SUPFAM" id="SSF55874">
    <property type="entry name" value="ATPase domain of HSP90 chaperone/DNA topoisomerase II/histidine kinase"/>
    <property type="match status" value="1"/>
</dbReference>
<dbReference type="EMBL" id="JACHLY010000001">
    <property type="protein sequence ID" value="MBB5996452.1"/>
    <property type="molecule type" value="Genomic_DNA"/>
</dbReference>
<evidence type="ECO:0000313" key="3">
    <source>
        <dbReference type="EMBL" id="MBB5996452.1"/>
    </source>
</evidence>
<evidence type="ECO:0000256" key="1">
    <source>
        <dbReference type="ARBA" id="ARBA00022527"/>
    </source>
</evidence>
<reference evidence="3 4" key="1">
    <citation type="submission" date="2020-08" db="EMBL/GenBank/DDBJ databases">
        <title>Sequencing the genomes of 1000 actinobacteria strains.</title>
        <authorList>
            <person name="Klenk H.-P."/>
        </authorList>
    </citation>
    <scope>NUCLEOTIDE SEQUENCE [LARGE SCALE GENOMIC DNA]</scope>
    <source>
        <strain evidence="3 4">DSM 44593</strain>
    </source>
</reference>